<evidence type="ECO:0000259" key="6">
    <source>
        <dbReference type="Pfam" id="PF14759"/>
    </source>
</evidence>
<proteinExistence type="predicted"/>
<evidence type="ECO:0000259" key="5">
    <source>
        <dbReference type="Pfam" id="PF07992"/>
    </source>
</evidence>
<dbReference type="PANTHER" id="PTHR43557:SF2">
    <property type="entry name" value="RIESKE DOMAIN-CONTAINING PROTEIN-RELATED"/>
    <property type="match status" value="1"/>
</dbReference>
<accession>A0A480ARE5</accession>
<evidence type="ECO:0000256" key="1">
    <source>
        <dbReference type="ARBA" id="ARBA00001974"/>
    </source>
</evidence>
<dbReference type="Proteomes" id="UP000301751">
    <property type="component" value="Unassembled WGS sequence"/>
</dbReference>
<dbReference type="InterPro" id="IPR050446">
    <property type="entry name" value="FAD-oxidoreductase/Apoptosis"/>
</dbReference>
<dbReference type="OrthoDB" id="9769238at2"/>
<keyword evidence="2" id="KW-0285">Flavoprotein</keyword>
<evidence type="ECO:0000256" key="2">
    <source>
        <dbReference type="ARBA" id="ARBA00022630"/>
    </source>
</evidence>
<dbReference type="InterPro" id="IPR036188">
    <property type="entry name" value="FAD/NAD-bd_sf"/>
</dbReference>
<dbReference type="PRINTS" id="PR00411">
    <property type="entry name" value="PNDRDTASEI"/>
</dbReference>
<keyword evidence="3" id="KW-0274">FAD</keyword>
<evidence type="ECO:0000256" key="3">
    <source>
        <dbReference type="ARBA" id="ARBA00022827"/>
    </source>
</evidence>
<dbReference type="SUPFAM" id="SSF55424">
    <property type="entry name" value="FAD/NAD-linked reductases, dimerisation (C-terminal) domain"/>
    <property type="match status" value="1"/>
</dbReference>
<gene>
    <name evidence="7" type="ORF">AQPW35_19480</name>
</gene>
<dbReference type="PANTHER" id="PTHR43557">
    <property type="entry name" value="APOPTOSIS-INDUCING FACTOR 1"/>
    <property type="match status" value="1"/>
</dbReference>
<evidence type="ECO:0000313" key="8">
    <source>
        <dbReference type="Proteomes" id="UP000301751"/>
    </source>
</evidence>
<protein>
    <submittedName>
        <fullName evidence="7">Pyridine nucleotide-disulfide oxidoreductase</fullName>
    </submittedName>
</protein>
<reference evidence="8" key="1">
    <citation type="submission" date="2019-03" db="EMBL/GenBank/DDBJ databases">
        <title>Aquabacterium pictum sp.nov., the first bacteriochlorophyll a-containing freshwater bacterium in the genus Aquabacterium of the class Betaproteobacteria.</title>
        <authorList>
            <person name="Hirose S."/>
            <person name="Tank M."/>
            <person name="Hara E."/>
            <person name="Tamaki H."/>
            <person name="Takaichi S."/>
            <person name="Haruta S."/>
            <person name="Hanada S."/>
        </authorList>
    </citation>
    <scope>NUCLEOTIDE SEQUENCE [LARGE SCALE GENOMIC DNA]</scope>
    <source>
        <strain evidence="8">W35</strain>
    </source>
</reference>
<evidence type="ECO:0000313" key="7">
    <source>
        <dbReference type="EMBL" id="GCL62867.1"/>
    </source>
</evidence>
<feature type="domain" description="Reductase C-terminal" evidence="6">
    <location>
        <begin position="325"/>
        <end position="413"/>
    </location>
</feature>
<keyword evidence="4" id="KW-0560">Oxidoreductase</keyword>
<dbReference type="RefSeq" id="WP_137732624.1">
    <property type="nucleotide sequence ID" value="NZ_BJCL01000004.1"/>
</dbReference>
<organism evidence="7 8">
    <name type="scientific">Pseudaquabacterium pictum</name>
    <dbReference type="NCBI Taxonomy" id="2315236"/>
    <lineage>
        <taxon>Bacteria</taxon>
        <taxon>Pseudomonadati</taxon>
        <taxon>Pseudomonadota</taxon>
        <taxon>Betaproteobacteria</taxon>
        <taxon>Burkholderiales</taxon>
        <taxon>Sphaerotilaceae</taxon>
        <taxon>Pseudaquabacterium</taxon>
    </lineage>
</organism>
<comment type="cofactor">
    <cofactor evidence="1">
        <name>FAD</name>
        <dbReference type="ChEBI" id="CHEBI:57692"/>
    </cofactor>
</comment>
<name>A0A480ARE5_9BURK</name>
<comment type="caution">
    <text evidence="7">The sequence shown here is derived from an EMBL/GenBank/DDBJ whole genome shotgun (WGS) entry which is preliminary data.</text>
</comment>
<feature type="domain" description="FAD/NAD(P)-binding" evidence="5">
    <location>
        <begin position="3"/>
        <end position="306"/>
    </location>
</feature>
<dbReference type="Gene3D" id="3.30.390.30">
    <property type="match status" value="1"/>
</dbReference>
<dbReference type="PRINTS" id="PR00368">
    <property type="entry name" value="FADPNR"/>
</dbReference>
<dbReference type="InterPro" id="IPR023753">
    <property type="entry name" value="FAD/NAD-binding_dom"/>
</dbReference>
<sequence>MNSIVIVGGGHAAAPLCAALAEAGLGAQVHLVCGEPHLPYQRPPLSKAYLKNPAEALQGHRGEAWYAQAGITVHSGDPAVSIDRAARTLTLRSGAVLPYGQLVLATGTRARRLPQLQTPAGGLANVAVLRDAGDAERLRGLLAGATSLTVLGGGFIGLEVAATARAQGLVVRVVEVAPRLLGRSVSAELAAHVLAVHRASGITVDLGAQLGAFEHDGQRLQAMTVDGQRLPVDLLLLGIGAEPEDTLARAAGLHCDNGIVVDASLRTSDPAILAIGDVARFPVSTHWAPAGGLLRLESVQNATDQARAAALTLQGQSPVYGALPWFWSEQGALRLQMTGLMPAPDAPGVQRHRRPGPAEGSFSILHYLGERLLCAESVNAPMDHVMSRKLMEAGRNPPPAVACDPAVALKSLLA</sequence>
<keyword evidence="8" id="KW-1185">Reference proteome</keyword>
<dbReference type="AlphaFoldDB" id="A0A480ARE5"/>
<dbReference type="SUPFAM" id="SSF51905">
    <property type="entry name" value="FAD/NAD(P)-binding domain"/>
    <property type="match status" value="2"/>
</dbReference>
<dbReference type="InterPro" id="IPR016156">
    <property type="entry name" value="FAD/NAD-linked_Rdtase_dimer_sf"/>
</dbReference>
<dbReference type="InterPro" id="IPR028202">
    <property type="entry name" value="Reductase_C"/>
</dbReference>
<dbReference type="GO" id="GO:0016651">
    <property type="term" value="F:oxidoreductase activity, acting on NAD(P)H"/>
    <property type="evidence" value="ECO:0007669"/>
    <property type="project" value="TreeGrafter"/>
</dbReference>
<dbReference type="Gene3D" id="3.50.50.60">
    <property type="entry name" value="FAD/NAD(P)-binding domain"/>
    <property type="match status" value="2"/>
</dbReference>
<dbReference type="Pfam" id="PF14759">
    <property type="entry name" value="Reductase_C"/>
    <property type="match status" value="1"/>
</dbReference>
<evidence type="ECO:0000256" key="4">
    <source>
        <dbReference type="ARBA" id="ARBA00023002"/>
    </source>
</evidence>
<dbReference type="GO" id="GO:0005737">
    <property type="term" value="C:cytoplasm"/>
    <property type="evidence" value="ECO:0007669"/>
    <property type="project" value="TreeGrafter"/>
</dbReference>
<dbReference type="EMBL" id="BJCL01000004">
    <property type="protein sequence ID" value="GCL62867.1"/>
    <property type="molecule type" value="Genomic_DNA"/>
</dbReference>
<dbReference type="Pfam" id="PF07992">
    <property type="entry name" value="Pyr_redox_2"/>
    <property type="match status" value="1"/>
</dbReference>